<feature type="region of interest" description="Disordered" evidence="1">
    <location>
        <begin position="73"/>
        <end position="93"/>
    </location>
</feature>
<proteinExistence type="predicted"/>
<organism evidence="2 3">
    <name type="scientific">Danionella cerebrum</name>
    <dbReference type="NCBI Taxonomy" id="2873325"/>
    <lineage>
        <taxon>Eukaryota</taxon>
        <taxon>Metazoa</taxon>
        <taxon>Chordata</taxon>
        <taxon>Craniata</taxon>
        <taxon>Vertebrata</taxon>
        <taxon>Euteleostomi</taxon>
        <taxon>Actinopterygii</taxon>
        <taxon>Neopterygii</taxon>
        <taxon>Teleostei</taxon>
        <taxon>Ostariophysi</taxon>
        <taxon>Cypriniformes</taxon>
        <taxon>Danionidae</taxon>
        <taxon>Danioninae</taxon>
        <taxon>Danionella</taxon>
    </lineage>
</organism>
<name>A0A553QXU5_9TELE</name>
<gene>
    <name evidence="2" type="ORF">DNTS_035661</name>
</gene>
<dbReference type="Proteomes" id="UP000316079">
    <property type="component" value="Unassembled WGS sequence"/>
</dbReference>
<sequence>MKHLEKEMEQNKTEMSMETVTVKIETGQSSPEPDEMDEGDNMVMNMYNTIYYIVKNLETKMEQHETERRMEAIEVKIETCETSPEPEGRDEGD</sequence>
<protein>
    <submittedName>
        <fullName evidence="2">Uncharacterized protein</fullName>
    </submittedName>
</protein>
<dbReference type="AlphaFoldDB" id="A0A553QXU5"/>
<evidence type="ECO:0000256" key="1">
    <source>
        <dbReference type="SAM" id="MobiDB-lite"/>
    </source>
</evidence>
<evidence type="ECO:0000313" key="3">
    <source>
        <dbReference type="Proteomes" id="UP000316079"/>
    </source>
</evidence>
<reference evidence="2 3" key="1">
    <citation type="journal article" date="2019" name="Sci. Data">
        <title>Hybrid genome assembly and annotation of Danionella translucida.</title>
        <authorList>
            <person name="Kadobianskyi M."/>
            <person name="Schulze L."/>
            <person name="Schuelke M."/>
            <person name="Judkewitz B."/>
        </authorList>
    </citation>
    <scope>NUCLEOTIDE SEQUENCE [LARGE SCALE GENOMIC DNA]</scope>
    <source>
        <strain evidence="2 3">Bolton</strain>
    </source>
</reference>
<accession>A0A553QXU5</accession>
<evidence type="ECO:0000313" key="2">
    <source>
        <dbReference type="EMBL" id="TRY94793.1"/>
    </source>
</evidence>
<feature type="non-terminal residue" evidence="2">
    <location>
        <position position="93"/>
    </location>
</feature>
<keyword evidence="3" id="KW-1185">Reference proteome</keyword>
<comment type="caution">
    <text evidence="2">The sequence shown here is derived from an EMBL/GenBank/DDBJ whole genome shotgun (WGS) entry which is preliminary data.</text>
</comment>
<dbReference type="EMBL" id="SRMA01025428">
    <property type="protein sequence ID" value="TRY94793.1"/>
    <property type="molecule type" value="Genomic_DNA"/>
</dbReference>